<dbReference type="PROSITE" id="PS51204">
    <property type="entry name" value="HSA"/>
    <property type="match status" value="1"/>
</dbReference>
<feature type="compositionally biased region" description="Polar residues" evidence="1">
    <location>
        <begin position="876"/>
        <end position="905"/>
    </location>
</feature>
<keyword evidence="4" id="KW-1185">Reference proteome</keyword>
<accession>A0AAD9GJQ3</accession>
<evidence type="ECO:0000313" key="4">
    <source>
        <dbReference type="Proteomes" id="UP001195914"/>
    </source>
</evidence>
<sequence length="1006" mass="112912">MVDEVSTKDESPPHTAEDGVSKATALASKALEILNSGLIVTLPEPSQRSRSYRELILQEMNWMASDYYHERRWKAHAGRQICIGIKESVMDRKTLNKNWLANECSANVTRFWAGIVANNVDSAVISAELADYCSDVGKKYRNHIHTDTADVSSDYYVGERDLIAVTVPVALPKPAMAAATATQTTTKARIKSSDVLDMTLLSMQSMGAEFYSPIFRPPDDDLDMFTMPLMDPIRDDDFNALLVQNFCLKHSEPSSGLSQMKPVAESKVGPVISRKFHRVDNEPSCLAISVRDFDLQVKPKPPYQGELVHTNLTSIDFELLDAWMFAEAPSWPMLAICLSYRSSASGLHRFEYSAKYCKDVFNTLKRQPRELVNSSRRLLGPRQRNAITTFLDTPPNKQKFRPTADYTKIDLSREGYNKSMLTQRAIRRHTIRGNTPEAGNLKIVKKENQKASLRERFFTFKRNANRESQERMPTRRASHHTTGTVISDQGTRNTPRRSSGEQSELEARVPFYDAPLRDIEKLPVTLLQRKENSNIIGIIKQTLSGQKNVVLQEVEINEAKGEVIAVPQNALVGVAITCGTHVVKKCYRSDRKTNPVLDMPNIPYGEYSNRMSKQLRVGFLGIPAKMFAHSLFYSGRFCKNNRVRRVAVTISNATKVMMPQPNVLYARLFEGDATGIFGRFRHANWQKAGEHSPDPHGELLLKKYIGEVMVSSPSKKAKASTSIDMQVAEILAGYVNLKLSRGEVKQQGVLITDKILLKNVEQVVSNSQPEQIQTRQMMAQQASMQMPMAATGVLQQTMGQSNMLPSAIQSSHLQQQNASVVHPSKASSPMQMQSVTVAMQPSHAQMNPGQMPSNAMMRVSAQQGQMASGAMQSGQITPGSMQSGQITPGSMQSGQITPGSMQSGKITPAMPQSPMQQQQMAGNVPPMHMDQMKRHNAMDIVGQRRTIMPYEQMYHPQVAMPQQYRYRQMPDMNMRRVPMYPMAMYNKQIPYPKAHEDPYRSQHMQR</sequence>
<gene>
    <name evidence="3" type="ORF">X943_002516</name>
</gene>
<proteinExistence type="predicted"/>
<feature type="region of interest" description="Disordered" evidence="1">
    <location>
        <begin position="867"/>
        <end position="921"/>
    </location>
</feature>
<feature type="region of interest" description="Disordered" evidence="1">
    <location>
        <begin position="1"/>
        <end position="20"/>
    </location>
</feature>
<dbReference type="AlphaFoldDB" id="A0AAD9GJQ3"/>
<evidence type="ECO:0000256" key="1">
    <source>
        <dbReference type="SAM" id="MobiDB-lite"/>
    </source>
</evidence>
<dbReference type="InterPro" id="IPR014012">
    <property type="entry name" value="HSA_dom"/>
</dbReference>
<feature type="compositionally biased region" description="Low complexity" evidence="1">
    <location>
        <begin position="908"/>
        <end position="921"/>
    </location>
</feature>
<evidence type="ECO:0000313" key="3">
    <source>
        <dbReference type="EMBL" id="KAK1939716.1"/>
    </source>
</evidence>
<evidence type="ECO:0000259" key="2">
    <source>
        <dbReference type="PROSITE" id="PS51204"/>
    </source>
</evidence>
<name>A0AAD9GJQ3_BABDI</name>
<organism evidence="3 4">
    <name type="scientific">Babesia divergens</name>
    <dbReference type="NCBI Taxonomy" id="32595"/>
    <lineage>
        <taxon>Eukaryota</taxon>
        <taxon>Sar</taxon>
        <taxon>Alveolata</taxon>
        <taxon>Apicomplexa</taxon>
        <taxon>Aconoidasida</taxon>
        <taxon>Piroplasmida</taxon>
        <taxon>Babesiidae</taxon>
        <taxon>Babesia</taxon>
    </lineage>
</organism>
<dbReference type="EMBL" id="JAHBMH010000007">
    <property type="protein sequence ID" value="KAK1939716.1"/>
    <property type="molecule type" value="Genomic_DNA"/>
</dbReference>
<protein>
    <recommendedName>
        <fullName evidence="2">HSA domain-containing protein</fullName>
    </recommendedName>
</protein>
<feature type="region of interest" description="Disordered" evidence="1">
    <location>
        <begin position="462"/>
        <end position="505"/>
    </location>
</feature>
<feature type="compositionally biased region" description="Polar residues" evidence="1">
    <location>
        <begin position="480"/>
        <end position="502"/>
    </location>
</feature>
<comment type="caution">
    <text evidence="3">The sequence shown here is derived from an EMBL/GenBank/DDBJ whole genome shotgun (WGS) entry which is preliminary data.</text>
</comment>
<dbReference type="Proteomes" id="UP001195914">
    <property type="component" value="Unassembled WGS sequence"/>
</dbReference>
<reference evidence="3" key="1">
    <citation type="journal article" date="2014" name="Nucleic Acids Res.">
        <title>The evolutionary dynamics of variant antigen genes in Babesia reveal a history of genomic innovation underlying host-parasite interaction.</title>
        <authorList>
            <person name="Jackson A.P."/>
            <person name="Otto T.D."/>
            <person name="Darby A."/>
            <person name="Ramaprasad A."/>
            <person name="Xia D."/>
            <person name="Echaide I.E."/>
            <person name="Farber M."/>
            <person name="Gahlot S."/>
            <person name="Gamble J."/>
            <person name="Gupta D."/>
            <person name="Gupta Y."/>
            <person name="Jackson L."/>
            <person name="Malandrin L."/>
            <person name="Malas T.B."/>
            <person name="Moussa E."/>
            <person name="Nair M."/>
            <person name="Reid A.J."/>
            <person name="Sanders M."/>
            <person name="Sharma J."/>
            <person name="Tracey A."/>
            <person name="Quail M.A."/>
            <person name="Weir W."/>
            <person name="Wastling J.M."/>
            <person name="Hall N."/>
            <person name="Willadsen P."/>
            <person name="Lingelbach K."/>
            <person name="Shiels B."/>
            <person name="Tait A."/>
            <person name="Berriman M."/>
            <person name="Allred D.R."/>
            <person name="Pain A."/>
        </authorList>
    </citation>
    <scope>NUCLEOTIDE SEQUENCE</scope>
    <source>
        <strain evidence="3">1802A</strain>
    </source>
</reference>
<reference evidence="3" key="2">
    <citation type="submission" date="2021-05" db="EMBL/GenBank/DDBJ databases">
        <authorList>
            <person name="Pain A."/>
        </authorList>
    </citation>
    <scope>NUCLEOTIDE SEQUENCE</scope>
    <source>
        <strain evidence="3">1802A</strain>
    </source>
</reference>
<feature type="compositionally biased region" description="Basic and acidic residues" evidence="1">
    <location>
        <begin position="462"/>
        <end position="473"/>
    </location>
</feature>
<feature type="domain" description="HSA" evidence="2">
    <location>
        <begin position="40"/>
        <end position="113"/>
    </location>
</feature>